<evidence type="ECO:0000313" key="2">
    <source>
        <dbReference type="EMBL" id="HGG93120.1"/>
    </source>
</evidence>
<dbReference type="SUPFAM" id="SSF53335">
    <property type="entry name" value="S-adenosyl-L-methionine-dependent methyltransferases"/>
    <property type="match status" value="1"/>
</dbReference>
<dbReference type="AlphaFoldDB" id="A0A7C4AHU1"/>
<dbReference type="Gene3D" id="3.40.50.150">
    <property type="entry name" value="Vaccinia Virus protein VP39"/>
    <property type="match status" value="1"/>
</dbReference>
<dbReference type="GO" id="GO:0008757">
    <property type="term" value="F:S-adenosylmethionine-dependent methyltransferase activity"/>
    <property type="evidence" value="ECO:0007669"/>
    <property type="project" value="InterPro"/>
</dbReference>
<feature type="domain" description="Methyltransferase type 11" evidence="1">
    <location>
        <begin position="19"/>
        <end position="74"/>
    </location>
</feature>
<dbReference type="Pfam" id="PF08241">
    <property type="entry name" value="Methyltransf_11"/>
    <property type="match status" value="1"/>
</dbReference>
<accession>A0A7C4AHU1</accession>
<protein>
    <submittedName>
        <fullName evidence="2">Class I SAM-dependent methyltransferase</fullName>
    </submittedName>
</protein>
<keyword evidence="2" id="KW-0489">Methyltransferase</keyword>
<keyword evidence="2" id="KW-0808">Transferase</keyword>
<reference evidence="2" key="1">
    <citation type="journal article" date="2020" name="mSystems">
        <title>Genome- and Community-Level Interaction Insights into Carbon Utilization and Element Cycling Functions of Hydrothermarchaeota in Hydrothermal Sediment.</title>
        <authorList>
            <person name="Zhou Z."/>
            <person name="Liu Y."/>
            <person name="Xu W."/>
            <person name="Pan J."/>
            <person name="Luo Z.H."/>
            <person name="Li M."/>
        </authorList>
    </citation>
    <scope>NUCLEOTIDE SEQUENCE [LARGE SCALE GENOMIC DNA]</scope>
    <source>
        <strain evidence="2">SpSt-413</strain>
    </source>
</reference>
<gene>
    <name evidence="2" type="ORF">ENR59_09255</name>
</gene>
<dbReference type="CDD" id="cd02440">
    <property type="entry name" value="AdoMet_MTases"/>
    <property type="match status" value="1"/>
</dbReference>
<dbReference type="InterPro" id="IPR029063">
    <property type="entry name" value="SAM-dependent_MTases_sf"/>
</dbReference>
<organism evidence="2">
    <name type="scientific">Fundidesulfovibrio putealis</name>
    <dbReference type="NCBI Taxonomy" id="270496"/>
    <lineage>
        <taxon>Bacteria</taxon>
        <taxon>Pseudomonadati</taxon>
        <taxon>Thermodesulfobacteriota</taxon>
        <taxon>Desulfovibrionia</taxon>
        <taxon>Desulfovibrionales</taxon>
        <taxon>Desulfovibrionaceae</taxon>
        <taxon>Fundidesulfovibrio</taxon>
    </lineage>
</organism>
<evidence type="ECO:0000259" key="1">
    <source>
        <dbReference type="Pfam" id="PF08241"/>
    </source>
</evidence>
<comment type="caution">
    <text evidence="2">The sequence shown here is derived from an EMBL/GenBank/DDBJ whole genome shotgun (WGS) entry which is preliminary data.</text>
</comment>
<dbReference type="GO" id="GO:0032259">
    <property type="term" value="P:methylation"/>
    <property type="evidence" value="ECO:0007669"/>
    <property type="project" value="UniProtKB-KW"/>
</dbReference>
<proteinExistence type="predicted"/>
<sequence>MSSDDLLKLRQVLVDNDSVRYVNGRLGGDSAVSLEPESFDAVCSTSVLEEVPMTAMPGLVQHAARLLRPGGFFLGTFDSPIGHTYYPEMFFAILREAGLACMDVRPMFSTSSAFMLNPARYDVDTSQAALENPPLSMLYYQHADGEDRRYCGHWTTLFFVARKQEPEAADPSH</sequence>
<dbReference type="InterPro" id="IPR013216">
    <property type="entry name" value="Methyltransf_11"/>
</dbReference>
<dbReference type="EMBL" id="DSRP01000643">
    <property type="protein sequence ID" value="HGG93120.1"/>
    <property type="molecule type" value="Genomic_DNA"/>
</dbReference>
<name>A0A7C4AHU1_9BACT</name>